<sequence length="224" mass="25733">MPDVAPSTPNEKTTVQFAPVKDEEQPGVPRDQDQTSPRAPSTFPQPHFPKTTIGPFTPLQPQPRKIALSLTLVNGSVYYMRSAQIKDPHIVAIHDTLMKSGTLFITTLFCLLQNLNNAPRDMFVRNRVGIFAEVYSESFAQLPFLGEIELSKEEFDVVLKLFDEFYNDYNFVTLSSMKIKSRNYLQRDISEWFKARGVIMDAKKDFRREVLSAGLNDWKMHLQR</sequence>
<protein>
    <submittedName>
        <fullName evidence="2">Uncharacterized protein</fullName>
    </submittedName>
</protein>
<evidence type="ECO:0000313" key="2">
    <source>
        <dbReference type="EMBL" id="CAK9437857.1"/>
    </source>
</evidence>
<evidence type="ECO:0000256" key="1">
    <source>
        <dbReference type="SAM" id="MobiDB-lite"/>
    </source>
</evidence>
<proteinExistence type="predicted"/>
<dbReference type="Proteomes" id="UP001497383">
    <property type="component" value="Chromosome 3"/>
</dbReference>
<feature type="compositionally biased region" description="Polar residues" evidence="1">
    <location>
        <begin position="34"/>
        <end position="44"/>
    </location>
</feature>
<accession>A0ABP0ZMA5</accession>
<organism evidence="2 3">
    <name type="scientific">Lodderomyces beijingensis</name>
    <dbReference type="NCBI Taxonomy" id="1775926"/>
    <lineage>
        <taxon>Eukaryota</taxon>
        <taxon>Fungi</taxon>
        <taxon>Dikarya</taxon>
        <taxon>Ascomycota</taxon>
        <taxon>Saccharomycotina</taxon>
        <taxon>Pichiomycetes</taxon>
        <taxon>Debaryomycetaceae</taxon>
        <taxon>Candida/Lodderomyces clade</taxon>
        <taxon>Lodderomyces</taxon>
    </lineage>
</organism>
<evidence type="ECO:0000313" key="3">
    <source>
        <dbReference type="Proteomes" id="UP001497383"/>
    </source>
</evidence>
<feature type="region of interest" description="Disordered" evidence="1">
    <location>
        <begin position="1"/>
        <end position="60"/>
    </location>
</feature>
<name>A0ABP0ZMA5_9ASCO</name>
<reference evidence="2 3" key="1">
    <citation type="submission" date="2024-03" db="EMBL/GenBank/DDBJ databases">
        <authorList>
            <person name="Brejova B."/>
        </authorList>
    </citation>
    <scope>NUCLEOTIDE SEQUENCE [LARGE SCALE GENOMIC DNA]</scope>
    <source>
        <strain evidence="2 3">CBS 14171</strain>
    </source>
</reference>
<dbReference type="GeneID" id="92207431"/>
<dbReference type="RefSeq" id="XP_066829173.1">
    <property type="nucleotide sequence ID" value="XM_066972212.1"/>
</dbReference>
<feature type="compositionally biased region" description="Polar residues" evidence="1">
    <location>
        <begin position="7"/>
        <end position="16"/>
    </location>
</feature>
<gene>
    <name evidence="2" type="ORF">LODBEIA_P22350</name>
</gene>
<keyword evidence="3" id="KW-1185">Reference proteome</keyword>
<dbReference type="EMBL" id="OZ022407">
    <property type="protein sequence ID" value="CAK9437857.1"/>
    <property type="molecule type" value="Genomic_DNA"/>
</dbReference>